<comment type="similarity">
    <text evidence="3">Belongs to the UDP-glycosyltransferase family.</text>
</comment>
<dbReference type="InterPro" id="IPR002213">
    <property type="entry name" value="UDP_glucos_trans"/>
</dbReference>
<dbReference type="Pfam" id="PF00201">
    <property type="entry name" value="UDPGT"/>
    <property type="match status" value="1"/>
</dbReference>
<name>A0A137NVK2_CONC2</name>
<dbReference type="EMBL" id="KQ964684">
    <property type="protein sequence ID" value="KXN66850.1"/>
    <property type="molecule type" value="Genomic_DNA"/>
</dbReference>
<evidence type="ECO:0000256" key="3">
    <source>
        <dbReference type="RuleBase" id="RU003718"/>
    </source>
</evidence>
<protein>
    <submittedName>
        <fullName evidence="5">Glycosyltransferase family 1 protein</fullName>
    </submittedName>
</protein>
<gene>
    <name evidence="5" type="ORF">CONCODRAFT_20001</name>
</gene>
<dbReference type="InterPro" id="IPR035595">
    <property type="entry name" value="UDP_glycos_trans_CS"/>
</dbReference>
<dbReference type="PANTHER" id="PTHR48043:SF145">
    <property type="entry name" value="FI06409P-RELATED"/>
    <property type="match status" value="1"/>
</dbReference>
<dbReference type="OMA" id="HEAICYA"/>
<keyword evidence="1 3" id="KW-0328">Glycosyltransferase</keyword>
<dbReference type="PROSITE" id="PS00375">
    <property type="entry name" value="UDPGT"/>
    <property type="match status" value="1"/>
</dbReference>
<feature type="signal peptide" evidence="4">
    <location>
        <begin position="1"/>
        <end position="19"/>
    </location>
</feature>
<dbReference type="OrthoDB" id="5835829at2759"/>
<evidence type="ECO:0000256" key="4">
    <source>
        <dbReference type="SAM" id="SignalP"/>
    </source>
</evidence>
<dbReference type="Gene3D" id="3.40.50.2000">
    <property type="entry name" value="Glycogen Phosphorylase B"/>
    <property type="match status" value="2"/>
</dbReference>
<evidence type="ECO:0000313" key="6">
    <source>
        <dbReference type="Proteomes" id="UP000070444"/>
    </source>
</evidence>
<dbReference type="PANTHER" id="PTHR48043">
    <property type="entry name" value="EG:EG0003.4 PROTEIN-RELATED"/>
    <property type="match status" value="1"/>
</dbReference>
<organism evidence="5 6">
    <name type="scientific">Conidiobolus coronatus (strain ATCC 28846 / CBS 209.66 / NRRL 28638)</name>
    <name type="common">Delacroixia coronata</name>
    <dbReference type="NCBI Taxonomy" id="796925"/>
    <lineage>
        <taxon>Eukaryota</taxon>
        <taxon>Fungi</taxon>
        <taxon>Fungi incertae sedis</taxon>
        <taxon>Zoopagomycota</taxon>
        <taxon>Entomophthoromycotina</taxon>
        <taxon>Entomophthoromycetes</taxon>
        <taxon>Entomophthorales</taxon>
        <taxon>Ancylistaceae</taxon>
        <taxon>Conidiobolus</taxon>
    </lineage>
</organism>
<evidence type="ECO:0000256" key="1">
    <source>
        <dbReference type="ARBA" id="ARBA00022676"/>
    </source>
</evidence>
<dbReference type="SUPFAM" id="SSF53756">
    <property type="entry name" value="UDP-Glycosyltransferase/glycogen phosphorylase"/>
    <property type="match status" value="1"/>
</dbReference>
<dbReference type="CDD" id="cd03784">
    <property type="entry name" value="GT1_Gtf-like"/>
    <property type="match status" value="1"/>
</dbReference>
<dbReference type="Proteomes" id="UP000070444">
    <property type="component" value="Unassembled WGS sequence"/>
</dbReference>
<evidence type="ECO:0000313" key="5">
    <source>
        <dbReference type="EMBL" id="KXN66850.1"/>
    </source>
</evidence>
<proteinExistence type="inferred from homology"/>
<feature type="non-terminal residue" evidence="5">
    <location>
        <position position="462"/>
    </location>
</feature>
<keyword evidence="2 3" id="KW-0808">Transferase</keyword>
<keyword evidence="4" id="KW-0732">Signal</keyword>
<dbReference type="InterPro" id="IPR050271">
    <property type="entry name" value="UDP-glycosyltransferase"/>
</dbReference>
<accession>A0A137NVK2</accession>
<sequence length="462" mass="52007">MKFNSLLSLTFFISQLACQIPVISDEKPLHIGVSILFASRSHVKYLLEILEEVSKRGHRITFLSMDEMKRFGNGYNLTHYSLGKEKLTVSDYEGMDPFIKGDNIFTNMINVKDDLVNLYKASFPRYEKFYSEEKPDLMICDFIANGCLDSAAKNSIPMIIGYQSLTFTYAPPFLTANGELVPTTIENFNFLQRMKHAFIDPIRQIMLAYPIVQPTLKLKEANGIPLTVTPPGFGYMGIGIANSYVGLENARNIPSHIHPIGPILSGDTPPLPEELQSFMNTHSKVLYVAFGTLVKPTQELLIKLLSHLQRVLNHGILDGIIWGLPKTDLKTFPKSFKVDNIEYTTGQIVEGTHDKIKILNWAPQQSILHHPSTKLFLSHGGLDSIYESMDAGVPMLILPFLADQPRNAMLVTESGLGDYIGWGIESDMEVYQKFTKLLDPKNLKLKSKVTQMQLITKFSSKR</sequence>
<reference evidence="5 6" key="1">
    <citation type="journal article" date="2015" name="Genome Biol. Evol.">
        <title>Phylogenomic analyses indicate that early fungi evolved digesting cell walls of algal ancestors of land plants.</title>
        <authorList>
            <person name="Chang Y."/>
            <person name="Wang S."/>
            <person name="Sekimoto S."/>
            <person name="Aerts A.L."/>
            <person name="Choi C."/>
            <person name="Clum A."/>
            <person name="LaButti K.M."/>
            <person name="Lindquist E.A."/>
            <person name="Yee Ngan C."/>
            <person name="Ohm R.A."/>
            <person name="Salamov A.A."/>
            <person name="Grigoriev I.V."/>
            <person name="Spatafora J.W."/>
            <person name="Berbee M.L."/>
        </authorList>
    </citation>
    <scope>NUCLEOTIDE SEQUENCE [LARGE SCALE GENOMIC DNA]</scope>
    <source>
        <strain evidence="5 6">NRRL 28638</strain>
    </source>
</reference>
<dbReference type="GO" id="GO:0008194">
    <property type="term" value="F:UDP-glycosyltransferase activity"/>
    <property type="evidence" value="ECO:0007669"/>
    <property type="project" value="InterPro"/>
</dbReference>
<dbReference type="AlphaFoldDB" id="A0A137NVK2"/>
<evidence type="ECO:0000256" key="2">
    <source>
        <dbReference type="ARBA" id="ARBA00022679"/>
    </source>
</evidence>
<keyword evidence="6" id="KW-1185">Reference proteome</keyword>
<feature type="chain" id="PRO_5007294195" evidence="4">
    <location>
        <begin position="20"/>
        <end position="462"/>
    </location>
</feature>